<name>A0A1B0AG56_GLOPL</name>
<evidence type="ECO:0000313" key="2">
    <source>
        <dbReference type="Proteomes" id="UP000092445"/>
    </source>
</evidence>
<dbReference type="EnsemblMetazoa" id="GPAI044726-RA">
    <property type="protein sequence ID" value="GPAI044726-PA"/>
    <property type="gene ID" value="GPAI044726"/>
</dbReference>
<reference evidence="1" key="2">
    <citation type="submission" date="2020-05" db="UniProtKB">
        <authorList>
            <consortium name="EnsemblMetazoa"/>
        </authorList>
    </citation>
    <scope>IDENTIFICATION</scope>
    <source>
        <strain evidence="1">IAEA</strain>
    </source>
</reference>
<dbReference type="AlphaFoldDB" id="A0A1B0AG56"/>
<keyword evidence="2" id="KW-1185">Reference proteome</keyword>
<proteinExistence type="predicted"/>
<dbReference type="VEuPathDB" id="VectorBase:GPAI044726"/>
<organism evidence="1 2">
    <name type="scientific">Glossina pallidipes</name>
    <name type="common">Tsetse fly</name>
    <dbReference type="NCBI Taxonomy" id="7398"/>
    <lineage>
        <taxon>Eukaryota</taxon>
        <taxon>Metazoa</taxon>
        <taxon>Ecdysozoa</taxon>
        <taxon>Arthropoda</taxon>
        <taxon>Hexapoda</taxon>
        <taxon>Insecta</taxon>
        <taxon>Pterygota</taxon>
        <taxon>Neoptera</taxon>
        <taxon>Endopterygota</taxon>
        <taxon>Diptera</taxon>
        <taxon>Brachycera</taxon>
        <taxon>Muscomorpha</taxon>
        <taxon>Hippoboscoidea</taxon>
        <taxon>Glossinidae</taxon>
        <taxon>Glossina</taxon>
    </lineage>
</organism>
<evidence type="ECO:0000313" key="1">
    <source>
        <dbReference type="EnsemblMetazoa" id="GPAI044726-PA"/>
    </source>
</evidence>
<reference evidence="2" key="1">
    <citation type="submission" date="2014-03" db="EMBL/GenBank/DDBJ databases">
        <authorList>
            <person name="Aksoy S."/>
            <person name="Warren W."/>
            <person name="Wilson R.K."/>
        </authorList>
    </citation>
    <scope>NUCLEOTIDE SEQUENCE [LARGE SCALE GENOMIC DNA]</scope>
    <source>
        <strain evidence="2">IAEA</strain>
    </source>
</reference>
<protein>
    <submittedName>
        <fullName evidence="1">Uncharacterized protein</fullName>
    </submittedName>
</protein>
<sequence>MTADIGLNRDMNVARNTFFTLMITTNDYRIPANCPLAIAVIDPKLGKNFVHCVWKKNNFKITLKTKCNESEINKRFQKLILLRRRRSLVGGKDNEINMWRYCHPRW</sequence>
<dbReference type="Proteomes" id="UP000092445">
    <property type="component" value="Unassembled WGS sequence"/>
</dbReference>
<accession>A0A1B0AG56</accession>